<comment type="similarity">
    <text evidence="1">Belongs to the asparaginase 1 family.</text>
</comment>
<dbReference type="RefSeq" id="WP_188422464.1">
    <property type="nucleotide sequence ID" value="NZ_BMCK01000006.1"/>
</dbReference>
<evidence type="ECO:0000313" key="5">
    <source>
        <dbReference type="EMBL" id="GGD30886.1"/>
    </source>
</evidence>
<protein>
    <submittedName>
        <fullName evidence="5">L-asparaginase</fullName>
    </submittedName>
</protein>
<evidence type="ECO:0000256" key="2">
    <source>
        <dbReference type="ARBA" id="ARBA00022801"/>
    </source>
</evidence>
<dbReference type="Gene3D" id="3.40.50.1170">
    <property type="entry name" value="L-asparaginase, N-terminal domain"/>
    <property type="match status" value="1"/>
</dbReference>
<feature type="domain" description="Asparaginase/glutaminase C-terminal" evidence="4">
    <location>
        <begin position="225"/>
        <end position="335"/>
    </location>
</feature>
<accession>A0ABQ1QKC1</accession>
<keyword evidence="2" id="KW-0378">Hydrolase</keyword>
<evidence type="ECO:0000256" key="1">
    <source>
        <dbReference type="ARBA" id="ARBA00010518"/>
    </source>
</evidence>
<dbReference type="InterPro" id="IPR036152">
    <property type="entry name" value="Asp/glu_Ase-like_sf"/>
</dbReference>
<reference evidence="6" key="1">
    <citation type="journal article" date="2019" name="Int. J. Syst. Evol. Microbiol.">
        <title>The Global Catalogue of Microorganisms (GCM) 10K type strain sequencing project: providing services to taxonomists for standard genome sequencing and annotation.</title>
        <authorList>
            <consortium name="The Broad Institute Genomics Platform"/>
            <consortium name="The Broad Institute Genome Sequencing Center for Infectious Disease"/>
            <person name="Wu L."/>
            <person name="Ma J."/>
        </authorList>
    </citation>
    <scope>NUCLEOTIDE SEQUENCE [LARGE SCALE GENOMIC DNA]</scope>
    <source>
        <strain evidence="6">CCM 7403</strain>
    </source>
</reference>
<keyword evidence="6" id="KW-1185">Reference proteome</keyword>
<dbReference type="InterPro" id="IPR027474">
    <property type="entry name" value="L-asparaginase_N"/>
</dbReference>
<name>A0ABQ1QKC1_9ACTN</name>
<dbReference type="SUPFAM" id="SSF53774">
    <property type="entry name" value="Glutaminase/Asparaginase"/>
    <property type="match status" value="1"/>
</dbReference>
<dbReference type="InterPro" id="IPR006034">
    <property type="entry name" value="Asparaginase/glutaminase-like"/>
</dbReference>
<evidence type="ECO:0000259" key="4">
    <source>
        <dbReference type="Pfam" id="PF17763"/>
    </source>
</evidence>
<dbReference type="InterPro" id="IPR040919">
    <property type="entry name" value="Asparaginase_C"/>
</dbReference>
<feature type="domain" description="L-asparaginase N-terminal" evidence="3">
    <location>
        <begin position="16"/>
        <end position="204"/>
    </location>
</feature>
<dbReference type="Pfam" id="PF00710">
    <property type="entry name" value="Asparaginase"/>
    <property type="match status" value="1"/>
</dbReference>
<dbReference type="PIRSF" id="PIRSF001220">
    <property type="entry name" value="L-ASNase_gatD"/>
    <property type="match status" value="1"/>
</dbReference>
<sequence>MDHRTEAAAAPSSLPRVDLLALGGTIASVPGSRDAGALPTVGADALVAAVPALAEVADVRATQVLQVPSCEVTVPDLVALVATMRAAVDAGATGVVVTQGTDTLEEAAFVVDLLWDRPEPVVFTGALRTPDSPGADGPANLLAAVRVAVAEQARGLGVVAVLNDEVHAARLVRKTHSSNPAAFSSPGAGPFGWVSEGRVAVVTRPAWSSPALSLEAVGAVESVPRVALVRVGLGDDAHLLEAVEAASFDGLVVEGVGGGHVPRALVPVLARLAGRIPVLLASRTGAGETLTRTYGYPGAEIDLLGRGLVGVGRLDGAKARLALVLALASGLDRTSAADLVALVGGGAR</sequence>
<dbReference type="EMBL" id="BMCK01000006">
    <property type="protein sequence ID" value="GGD30886.1"/>
    <property type="molecule type" value="Genomic_DNA"/>
</dbReference>
<dbReference type="Pfam" id="PF17763">
    <property type="entry name" value="Asparaginase_C"/>
    <property type="match status" value="1"/>
</dbReference>
<organism evidence="5 6">
    <name type="scientific">Nocardioides daphniae</name>
    <dbReference type="NCBI Taxonomy" id="402297"/>
    <lineage>
        <taxon>Bacteria</taxon>
        <taxon>Bacillati</taxon>
        <taxon>Actinomycetota</taxon>
        <taxon>Actinomycetes</taxon>
        <taxon>Propionibacteriales</taxon>
        <taxon>Nocardioidaceae</taxon>
        <taxon>Nocardioides</taxon>
    </lineage>
</organism>
<dbReference type="InterPro" id="IPR037152">
    <property type="entry name" value="L-asparaginase_N_sf"/>
</dbReference>
<dbReference type="Gene3D" id="3.40.50.40">
    <property type="match status" value="1"/>
</dbReference>
<dbReference type="PRINTS" id="PR00139">
    <property type="entry name" value="ASNGLNASE"/>
</dbReference>
<proteinExistence type="inferred from homology"/>
<dbReference type="SMART" id="SM00870">
    <property type="entry name" value="Asparaginase"/>
    <property type="match status" value="1"/>
</dbReference>
<dbReference type="SFLD" id="SFLDS00057">
    <property type="entry name" value="Glutaminase/Asparaginase"/>
    <property type="match status" value="1"/>
</dbReference>
<gene>
    <name evidence="5" type="ORF">GCM10007231_33010</name>
</gene>
<dbReference type="InterPro" id="IPR027473">
    <property type="entry name" value="L-asparaginase_C"/>
</dbReference>
<comment type="caution">
    <text evidence="5">The sequence shown here is derived from an EMBL/GenBank/DDBJ whole genome shotgun (WGS) entry which is preliminary data.</text>
</comment>
<evidence type="ECO:0000313" key="6">
    <source>
        <dbReference type="Proteomes" id="UP000630594"/>
    </source>
</evidence>
<dbReference type="CDD" id="cd08964">
    <property type="entry name" value="L-asparaginase_II"/>
    <property type="match status" value="1"/>
</dbReference>
<dbReference type="PIRSF" id="PIRSF500176">
    <property type="entry name" value="L_ASNase"/>
    <property type="match status" value="1"/>
</dbReference>
<dbReference type="PANTHER" id="PTHR11707:SF28">
    <property type="entry name" value="60 KDA LYSOPHOSPHOLIPASE"/>
    <property type="match status" value="1"/>
</dbReference>
<dbReference type="Proteomes" id="UP000630594">
    <property type="component" value="Unassembled WGS sequence"/>
</dbReference>
<dbReference type="InterPro" id="IPR004550">
    <property type="entry name" value="AsnASE_II"/>
</dbReference>
<dbReference type="PROSITE" id="PS51732">
    <property type="entry name" value="ASN_GLN_ASE_3"/>
    <property type="match status" value="1"/>
</dbReference>
<dbReference type="PANTHER" id="PTHR11707">
    <property type="entry name" value="L-ASPARAGINASE"/>
    <property type="match status" value="1"/>
</dbReference>
<evidence type="ECO:0000259" key="3">
    <source>
        <dbReference type="Pfam" id="PF00710"/>
    </source>
</evidence>